<sequence>MSEKEKTKKKSSLITPFSIAAKGNKQQTINSSSEDYSSDEFETSEPSNNNNNPRNLKDLYKLIKIQYNSYQDEFSVESNTLSFTNDQLLNNDNLQAPYASYTNDKAAHRFIKAIERVIEQSTFKE</sequence>
<gene>
    <name evidence="2" type="ORF">RFULGI_LOCUS12654</name>
</gene>
<dbReference type="EMBL" id="CAJVPZ010031057">
    <property type="protein sequence ID" value="CAG8738289.1"/>
    <property type="molecule type" value="Genomic_DNA"/>
</dbReference>
<dbReference type="Proteomes" id="UP000789396">
    <property type="component" value="Unassembled WGS sequence"/>
</dbReference>
<comment type="caution">
    <text evidence="2">The sequence shown here is derived from an EMBL/GenBank/DDBJ whole genome shotgun (WGS) entry which is preliminary data.</text>
</comment>
<accession>A0A9N9II88</accession>
<name>A0A9N9II88_9GLOM</name>
<feature type="region of interest" description="Disordered" evidence="1">
    <location>
        <begin position="1"/>
        <end position="55"/>
    </location>
</feature>
<evidence type="ECO:0000313" key="3">
    <source>
        <dbReference type="Proteomes" id="UP000789396"/>
    </source>
</evidence>
<protein>
    <submittedName>
        <fullName evidence="2">14808_t:CDS:1</fullName>
    </submittedName>
</protein>
<feature type="non-terminal residue" evidence="2">
    <location>
        <position position="1"/>
    </location>
</feature>
<organism evidence="2 3">
    <name type="scientific">Racocetra fulgida</name>
    <dbReference type="NCBI Taxonomy" id="60492"/>
    <lineage>
        <taxon>Eukaryota</taxon>
        <taxon>Fungi</taxon>
        <taxon>Fungi incertae sedis</taxon>
        <taxon>Mucoromycota</taxon>
        <taxon>Glomeromycotina</taxon>
        <taxon>Glomeromycetes</taxon>
        <taxon>Diversisporales</taxon>
        <taxon>Gigasporaceae</taxon>
        <taxon>Racocetra</taxon>
    </lineage>
</organism>
<proteinExistence type="predicted"/>
<reference evidence="2" key="1">
    <citation type="submission" date="2021-06" db="EMBL/GenBank/DDBJ databases">
        <authorList>
            <person name="Kallberg Y."/>
            <person name="Tangrot J."/>
            <person name="Rosling A."/>
        </authorList>
    </citation>
    <scope>NUCLEOTIDE SEQUENCE</scope>
    <source>
        <strain evidence="2">IN212</strain>
    </source>
</reference>
<evidence type="ECO:0000313" key="2">
    <source>
        <dbReference type="EMBL" id="CAG8738289.1"/>
    </source>
</evidence>
<evidence type="ECO:0000256" key="1">
    <source>
        <dbReference type="SAM" id="MobiDB-lite"/>
    </source>
</evidence>
<keyword evidence="3" id="KW-1185">Reference proteome</keyword>
<dbReference type="AlphaFoldDB" id="A0A9N9II88"/>